<dbReference type="AlphaFoldDB" id="A0A9D4CKC1"/>
<evidence type="ECO:0000313" key="1">
    <source>
        <dbReference type="EMBL" id="KAH3725885.1"/>
    </source>
</evidence>
<protein>
    <submittedName>
        <fullName evidence="1">Uncharacterized protein</fullName>
    </submittedName>
</protein>
<keyword evidence="2" id="KW-1185">Reference proteome</keyword>
<organism evidence="1 2">
    <name type="scientific">Dreissena polymorpha</name>
    <name type="common">Zebra mussel</name>
    <name type="synonym">Mytilus polymorpha</name>
    <dbReference type="NCBI Taxonomy" id="45954"/>
    <lineage>
        <taxon>Eukaryota</taxon>
        <taxon>Metazoa</taxon>
        <taxon>Spiralia</taxon>
        <taxon>Lophotrochozoa</taxon>
        <taxon>Mollusca</taxon>
        <taxon>Bivalvia</taxon>
        <taxon>Autobranchia</taxon>
        <taxon>Heteroconchia</taxon>
        <taxon>Euheterodonta</taxon>
        <taxon>Imparidentia</taxon>
        <taxon>Neoheterodontei</taxon>
        <taxon>Myida</taxon>
        <taxon>Dreissenoidea</taxon>
        <taxon>Dreissenidae</taxon>
        <taxon>Dreissena</taxon>
    </lineage>
</organism>
<reference evidence="1" key="1">
    <citation type="journal article" date="2019" name="bioRxiv">
        <title>The Genome of the Zebra Mussel, Dreissena polymorpha: A Resource for Invasive Species Research.</title>
        <authorList>
            <person name="McCartney M.A."/>
            <person name="Auch B."/>
            <person name="Kono T."/>
            <person name="Mallez S."/>
            <person name="Zhang Y."/>
            <person name="Obille A."/>
            <person name="Becker A."/>
            <person name="Abrahante J.E."/>
            <person name="Garbe J."/>
            <person name="Badalamenti J.P."/>
            <person name="Herman A."/>
            <person name="Mangelson H."/>
            <person name="Liachko I."/>
            <person name="Sullivan S."/>
            <person name="Sone E.D."/>
            <person name="Koren S."/>
            <person name="Silverstein K.A.T."/>
            <person name="Beckman K.B."/>
            <person name="Gohl D.M."/>
        </authorList>
    </citation>
    <scope>NUCLEOTIDE SEQUENCE</scope>
    <source>
        <strain evidence="1">Duluth1</strain>
        <tissue evidence="1">Whole animal</tissue>
    </source>
</reference>
<dbReference type="Proteomes" id="UP000828390">
    <property type="component" value="Unassembled WGS sequence"/>
</dbReference>
<gene>
    <name evidence="1" type="ORF">DPMN_051738</name>
</gene>
<sequence>MKDTIVSGPGKQKRRVVRTDPYDAMEMDLQRLNSRSEAMSVCCFAQCHQT</sequence>
<name>A0A9D4CKC1_DREPO</name>
<comment type="caution">
    <text evidence="1">The sequence shown here is derived from an EMBL/GenBank/DDBJ whole genome shotgun (WGS) entry which is preliminary data.</text>
</comment>
<reference evidence="1" key="2">
    <citation type="submission" date="2020-11" db="EMBL/GenBank/DDBJ databases">
        <authorList>
            <person name="McCartney M.A."/>
            <person name="Auch B."/>
            <person name="Kono T."/>
            <person name="Mallez S."/>
            <person name="Becker A."/>
            <person name="Gohl D.M."/>
            <person name="Silverstein K.A.T."/>
            <person name="Koren S."/>
            <person name="Bechman K.B."/>
            <person name="Herman A."/>
            <person name="Abrahante J.E."/>
            <person name="Garbe J."/>
        </authorList>
    </citation>
    <scope>NUCLEOTIDE SEQUENCE</scope>
    <source>
        <strain evidence="1">Duluth1</strain>
        <tissue evidence="1">Whole animal</tissue>
    </source>
</reference>
<accession>A0A9D4CKC1</accession>
<evidence type="ECO:0000313" key="2">
    <source>
        <dbReference type="Proteomes" id="UP000828390"/>
    </source>
</evidence>
<dbReference type="EMBL" id="JAIWYP010000012">
    <property type="protein sequence ID" value="KAH3725885.1"/>
    <property type="molecule type" value="Genomic_DNA"/>
</dbReference>
<proteinExistence type="predicted"/>